<dbReference type="AlphaFoldDB" id="A0AAV2M8E0"/>
<gene>
    <name evidence="1" type="ORF">KC01_LOCUS36343</name>
</gene>
<keyword evidence="2" id="KW-1185">Reference proteome</keyword>
<sequence>MPRGEGDVCCDVAQGASGTVLDIREGSTEWGLRVCKEPLAQCSRPSLLRTLPLLSAWVFLHHHLFVLYSGLKATAAARPSTFAHQVPQKGLPYTQSGSHFPLEGSGLKLDPPEPFSRVQKGGAELMAVAGFD</sequence>
<accession>A0AAV2M8E0</accession>
<proteinExistence type="predicted"/>
<organism evidence="1 2">
    <name type="scientific">Knipowitschia caucasica</name>
    <name type="common">Caucasian dwarf goby</name>
    <name type="synonym">Pomatoschistus caucasicus</name>
    <dbReference type="NCBI Taxonomy" id="637954"/>
    <lineage>
        <taxon>Eukaryota</taxon>
        <taxon>Metazoa</taxon>
        <taxon>Chordata</taxon>
        <taxon>Craniata</taxon>
        <taxon>Vertebrata</taxon>
        <taxon>Euteleostomi</taxon>
        <taxon>Actinopterygii</taxon>
        <taxon>Neopterygii</taxon>
        <taxon>Teleostei</taxon>
        <taxon>Neoteleostei</taxon>
        <taxon>Acanthomorphata</taxon>
        <taxon>Gobiaria</taxon>
        <taxon>Gobiiformes</taxon>
        <taxon>Gobioidei</taxon>
        <taxon>Gobiidae</taxon>
        <taxon>Gobiinae</taxon>
        <taxon>Knipowitschia</taxon>
    </lineage>
</organism>
<reference evidence="1 2" key="1">
    <citation type="submission" date="2024-04" db="EMBL/GenBank/DDBJ databases">
        <authorList>
            <person name="Waldvogel A.-M."/>
            <person name="Schoenle A."/>
        </authorList>
    </citation>
    <scope>NUCLEOTIDE SEQUENCE [LARGE SCALE GENOMIC DNA]</scope>
</reference>
<evidence type="ECO:0000313" key="2">
    <source>
        <dbReference type="Proteomes" id="UP001497482"/>
    </source>
</evidence>
<dbReference type="Proteomes" id="UP001497482">
    <property type="component" value="Chromosome 6"/>
</dbReference>
<dbReference type="EMBL" id="OZ035828">
    <property type="protein sequence ID" value="CAL1609641.1"/>
    <property type="molecule type" value="Genomic_DNA"/>
</dbReference>
<name>A0AAV2M8E0_KNICA</name>
<protein>
    <submittedName>
        <fullName evidence="1">Uncharacterized protein</fullName>
    </submittedName>
</protein>
<evidence type="ECO:0000313" key="1">
    <source>
        <dbReference type="EMBL" id="CAL1609641.1"/>
    </source>
</evidence>